<dbReference type="InterPro" id="IPR002347">
    <property type="entry name" value="SDR_fam"/>
</dbReference>
<dbReference type="RefSeq" id="WP_342959553.1">
    <property type="nucleotide sequence ID" value="NZ_JAZHFZ010000047.1"/>
</dbReference>
<keyword evidence="3" id="KW-1185">Reference proteome</keyword>
<dbReference type="Pfam" id="PF13561">
    <property type="entry name" value="adh_short_C2"/>
    <property type="match status" value="1"/>
</dbReference>
<organism evidence="2 3">
    <name type="scientific">Paraburkholderia azotifigens</name>
    <dbReference type="NCBI Taxonomy" id="2057004"/>
    <lineage>
        <taxon>Bacteria</taxon>
        <taxon>Pseudomonadati</taxon>
        <taxon>Pseudomonadota</taxon>
        <taxon>Betaproteobacteria</taxon>
        <taxon>Burkholderiales</taxon>
        <taxon>Burkholderiaceae</taxon>
        <taxon>Paraburkholderia</taxon>
    </lineage>
</organism>
<dbReference type="PRINTS" id="PR00080">
    <property type="entry name" value="SDRFAMILY"/>
</dbReference>
<evidence type="ECO:0000256" key="1">
    <source>
        <dbReference type="ARBA" id="ARBA00006484"/>
    </source>
</evidence>
<dbReference type="PRINTS" id="PR00081">
    <property type="entry name" value="GDHRDH"/>
</dbReference>
<dbReference type="InterPro" id="IPR050259">
    <property type="entry name" value="SDR"/>
</dbReference>
<dbReference type="PANTHER" id="PTHR42879">
    <property type="entry name" value="3-OXOACYL-(ACYL-CARRIER-PROTEIN) REDUCTASE"/>
    <property type="match status" value="1"/>
</dbReference>
<dbReference type="PANTHER" id="PTHR42879:SF6">
    <property type="entry name" value="NADPH-DEPENDENT REDUCTASE BACG"/>
    <property type="match status" value="1"/>
</dbReference>
<gene>
    <name evidence="2" type="ORF">V4C56_37030</name>
</gene>
<dbReference type="SUPFAM" id="SSF51735">
    <property type="entry name" value="NAD(P)-binding Rossmann-fold domains"/>
    <property type="match status" value="1"/>
</dbReference>
<dbReference type="Proteomes" id="UP001481677">
    <property type="component" value="Unassembled WGS sequence"/>
</dbReference>
<dbReference type="EMBL" id="JAZHGA010000043">
    <property type="protein sequence ID" value="MEM5345216.1"/>
    <property type="molecule type" value="Genomic_DNA"/>
</dbReference>
<evidence type="ECO:0000313" key="3">
    <source>
        <dbReference type="Proteomes" id="UP001481677"/>
    </source>
</evidence>
<comment type="similarity">
    <text evidence="1">Belongs to the short-chain dehydrogenases/reductases (SDR) family.</text>
</comment>
<dbReference type="Gene3D" id="3.40.50.720">
    <property type="entry name" value="NAD(P)-binding Rossmann-like Domain"/>
    <property type="match status" value="1"/>
</dbReference>
<comment type="caution">
    <text evidence="2">The sequence shown here is derived from an EMBL/GenBank/DDBJ whole genome shotgun (WGS) entry which is preliminary data.</text>
</comment>
<reference evidence="2 3" key="1">
    <citation type="submission" date="2024-01" db="EMBL/GenBank/DDBJ databases">
        <title>The diversity of rhizobia nodulating Mimosa spp. in eleven states of Brazil covering several biomes is determined by host plant, location, and edaphic factors.</title>
        <authorList>
            <person name="Rouws L."/>
            <person name="Barauna A."/>
            <person name="Beukes C."/>
            <person name="De Faria S.M."/>
            <person name="Gross E."/>
            <person name="Dos Reis Junior F.B."/>
            <person name="Simon M."/>
            <person name="Maluk M."/>
            <person name="Odee D.W."/>
            <person name="Kenicer G."/>
            <person name="Young J.P.W."/>
            <person name="Reis V.M."/>
            <person name="Zilli J."/>
            <person name="James E.K."/>
        </authorList>
    </citation>
    <scope>NUCLEOTIDE SEQUENCE [LARGE SCALE GENOMIC DNA]</scope>
    <source>
        <strain evidence="2 3">JPY530</strain>
    </source>
</reference>
<sequence>MDLGISGKRALVCGASSGLGFACASALAREGAEVILVARNESNLTAAINKINAALPAYRATAVVADVGSAEGQATVAAVGDIDILVNNAGGPPFGHWRTWKKSHWLDAIESNLLSAIALIQALTPGMVERKFGRIVNVTSVAVRMPQPGLELSTVARLGLTGFVASISAELVRSNVTVNNLLPGYFETQRMRDALDARPLATGESKDDVLASIPARRYGSPAEFGEFCAFLCSTQSGYATGQNILLDGGLFRGIV</sequence>
<dbReference type="InterPro" id="IPR036291">
    <property type="entry name" value="NAD(P)-bd_dom_sf"/>
</dbReference>
<proteinExistence type="inferred from homology"/>
<accession>A0ABU9RDT2</accession>
<evidence type="ECO:0000313" key="2">
    <source>
        <dbReference type="EMBL" id="MEM5345216.1"/>
    </source>
</evidence>
<protein>
    <submittedName>
        <fullName evidence="2">SDR family oxidoreductase</fullName>
    </submittedName>
</protein>
<name>A0ABU9RDT2_9BURK</name>